<dbReference type="EMBL" id="ML170193">
    <property type="protein sequence ID" value="TDL19844.1"/>
    <property type="molecule type" value="Genomic_DNA"/>
</dbReference>
<gene>
    <name evidence="1" type="ORF">BD410DRAFT_791731</name>
</gene>
<organism evidence="1 2">
    <name type="scientific">Rickenella mellea</name>
    <dbReference type="NCBI Taxonomy" id="50990"/>
    <lineage>
        <taxon>Eukaryota</taxon>
        <taxon>Fungi</taxon>
        <taxon>Dikarya</taxon>
        <taxon>Basidiomycota</taxon>
        <taxon>Agaricomycotina</taxon>
        <taxon>Agaricomycetes</taxon>
        <taxon>Hymenochaetales</taxon>
        <taxon>Rickenellaceae</taxon>
        <taxon>Rickenella</taxon>
    </lineage>
</organism>
<dbReference type="STRING" id="50990.A0A4Y7PWR0"/>
<evidence type="ECO:0000313" key="1">
    <source>
        <dbReference type="EMBL" id="TDL19844.1"/>
    </source>
</evidence>
<keyword evidence="2" id="KW-1185">Reference proteome</keyword>
<dbReference type="VEuPathDB" id="FungiDB:BD410DRAFT_791731"/>
<protein>
    <recommendedName>
        <fullName evidence="3">F-box domain-containing protein</fullName>
    </recommendedName>
</protein>
<proteinExistence type="predicted"/>
<reference evidence="1 2" key="1">
    <citation type="submission" date="2018-06" db="EMBL/GenBank/DDBJ databases">
        <title>A transcriptomic atlas of mushroom development highlights an independent origin of complex multicellularity.</title>
        <authorList>
            <consortium name="DOE Joint Genome Institute"/>
            <person name="Krizsan K."/>
            <person name="Almasi E."/>
            <person name="Merenyi Z."/>
            <person name="Sahu N."/>
            <person name="Viragh M."/>
            <person name="Koszo T."/>
            <person name="Mondo S."/>
            <person name="Kiss B."/>
            <person name="Balint B."/>
            <person name="Kues U."/>
            <person name="Barry K."/>
            <person name="Hegedus J.C."/>
            <person name="Henrissat B."/>
            <person name="Johnson J."/>
            <person name="Lipzen A."/>
            <person name="Ohm R."/>
            <person name="Nagy I."/>
            <person name="Pangilinan J."/>
            <person name="Yan J."/>
            <person name="Xiong Y."/>
            <person name="Grigoriev I.V."/>
            <person name="Hibbett D.S."/>
            <person name="Nagy L.G."/>
        </authorList>
    </citation>
    <scope>NUCLEOTIDE SEQUENCE [LARGE SCALE GENOMIC DNA]</scope>
    <source>
        <strain evidence="1 2">SZMC22713</strain>
    </source>
</reference>
<evidence type="ECO:0000313" key="2">
    <source>
        <dbReference type="Proteomes" id="UP000294933"/>
    </source>
</evidence>
<accession>A0A4Y7PWR0</accession>
<evidence type="ECO:0008006" key="3">
    <source>
        <dbReference type="Google" id="ProtNLM"/>
    </source>
</evidence>
<name>A0A4Y7PWR0_9AGAM</name>
<dbReference type="Proteomes" id="UP000294933">
    <property type="component" value="Unassembled WGS sequence"/>
</dbReference>
<sequence length="170" mass="19192">MQPLETRSNAMQTLLIPDILSEIFIHCVPDGSLSVGQSSALSFAPLNLSRVCNRRRAVSLSTADLWAYVCVEGVLTRLPNKTLERVNVWIARSRSRPLSITLCIRHLSDSPHDMSKPHDPIFEEILSVALSQSSRWRNLQLFVPPQFKDILFSQLRTGNLSSLEEFTAEF</sequence>
<dbReference type="OrthoDB" id="2269034at2759"/>
<dbReference type="AlphaFoldDB" id="A0A4Y7PWR0"/>